<evidence type="ECO:0000313" key="2">
    <source>
        <dbReference type="Proteomes" id="UP001334084"/>
    </source>
</evidence>
<dbReference type="GeneID" id="90542683"/>
<dbReference type="EMBL" id="CP142736">
    <property type="protein sequence ID" value="WUR04837.1"/>
    <property type="molecule type" value="Genomic_DNA"/>
</dbReference>
<proteinExistence type="predicted"/>
<dbReference type="Proteomes" id="UP001334084">
    <property type="component" value="Chromosome 11"/>
</dbReference>
<keyword evidence="2" id="KW-1185">Reference proteome</keyword>
<gene>
    <name evidence="1" type="ORF">VNE69_11009</name>
</gene>
<name>A0AAX4JFS8_9MICR</name>
<organism evidence="1 2">
    <name type="scientific">Vairimorpha necatrix</name>
    <dbReference type="NCBI Taxonomy" id="6039"/>
    <lineage>
        <taxon>Eukaryota</taxon>
        <taxon>Fungi</taxon>
        <taxon>Fungi incertae sedis</taxon>
        <taxon>Microsporidia</taxon>
        <taxon>Nosematidae</taxon>
        <taxon>Vairimorpha</taxon>
    </lineage>
</organism>
<dbReference type="AlphaFoldDB" id="A0AAX4JFS8"/>
<dbReference type="RefSeq" id="XP_065330982.1">
    <property type="nucleotide sequence ID" value="XM_065474910.1"/>
</dbReference>
<accession>A0AAX4JFS8</accession>
<dbReference type="KEGG" id="vnx:VNE69_11009"/>
<reference evidence="1" key="1">
    <citation type="journal article" date="2024" name="BMC Genomics">
        <title>Functional annotation of a divergent genome using sequence and structure-based similarity.</title>
        <authorList>
            <person name="Svedberg D."/>
            <person name="Winiger R.R."/>
            <person name="Berg A."/>
            <person name="Sharma H."/>
            <person name="Tellgren-Roth C."/>
            <person name="Debrunner-Vossbrinck B.A."/>
            <person name="Vossbrinck C.R."/>
            <person name="Barandun J."/>
        </authorList>
    </citation>
    <scope>NUCLEOTIDE SEQUENCE</scope>
    <source>
        <strain evidence="1">Illinois isolate</strain>
    </source>
</reference>
<protein>
    <submittedName>
        <fullName evidence="1">SP-containing protein</fullName>
    </submittedName>
</protein>
<sequence length="231" mass="26341">MNILLFLFSVYSTTEQITYQGIRNLLDSFNVNFVKYVSDSEERTIKYINNLLEEKSRQDIERQNNLQKNIEELLKKHETKDSLLNLLPLLNKTQNNEEALLSLLTNKAGDSKMPLLLYLMNKSNTQIPPNLLVTLFNNTGDNETLVNYLLYQKLTEQNQSCPQAPNQAFTIPQGSNQAFNYGPTPPTFNTQPASYGPAPEPRVIPNCPLYAETCPTGVETREYGRNYGKRP</sequence>
<evidence type="ECO:0000313" key="1">
    <source>
        <dbReference type="EMBL" id="WUR04837.1"/>
    </source>
</evidence>